<dbReference type="AlphaFoldDB" id="A0A7C9RB09"/>
<dbReference type="RefSeq" id="WP_165120416.1">
    <property type="nucleotide sequence ID" value="NZ_JAAKZG010000012.1"/>
</dbReference>
<keyword evidence="3" id="KW-1185">Reference proteome</keyword>
<accession>A0A7C9RB09</accession>
<dbReference type="Proteomes" id="UP000481252">
    <property type="component" value="Unassembled WGS sequence"/>
</dbReference>
<feature type="chain" id="PRO_5029008020" evidence="1">
    <location>
        <begin position="23"/>
        <end position="217"/>
    </location>
</feature>
<proteinExistence type="predicted"/>
<feature type="signal peptide" evidence="1">
    <location>
        <begin position="1"/>
        <end position="22"/>
    </location>
</feature>
<dbReference type="EMBL" id="JAAKZG010000012">
    <property type="protein sequence ID" value="NGN44018.1"/>
    <property type="molecule type" value="Genomic_DNA"/>
</dbReference>
<name>A0A7C9RB09_9HYPH</name>
<comment type="caution">
    <text evidence="2">The sequence shown here is derived from an EMBL/GenBank/DDBJ whole genome shotgun (WGS) entry which is preliminary data.</text>
</comment>
<gene>
    <name evidence="2" type="ORF">G6N74_23405</name>
</gene>
<organism evidence="2 3">
    <name type="scientific">Mesorhizobium zhangyense</name>
    <dbReference type="NCBI Taxonomy" id="1776730"/>
    <lineage>
        <taxon>Bacteria</taxon>
        <taxon>Pseudomonadati</taxon>
        <taxon>Pseudomonadota</taxon>
        <taxon>Alphaproteobacteria</taxon>
        <taxon>Hyphomicrobiales</taxon>
        <taxon>Phyllobacteriaceae</taxon>
        <taxon>Mesorhizobium</taxon>
    </lineage>
</organism>
<reference evidence="2 3" key="1">
    <citation type="submission" date="2020-02" db="EMBL/GenBank/DDBJ databases">
        <title>Genome sequence of the type strain CGMCC 1.15528 of Mesorhizobium zhangyense.</title>
        <authorList>
            <person name="Gao J."/>
            <person name="Sun J."/>
        </authorList>
    </citation>
    <scope>NUCLEOTIDE SEQUENCE [LARGE SCALE GENOMIC DNA]</scope>
    <source>
        <strain evidence="2 3">CGMCC 1.15528</strain>
    </source>
</reference>
<keyword evidence="1" id="KW-0732">Signal</keyword>
<sequence length="217" mass="23662">MTSLRPLTLFLAVILSATTANANDKPLIWTPVKNSSDSYAMRMGSRLPTDWEASAGTEVSFAGSNLEKLTRPNRPVNFWGSLKLPSPGGKAATNTADVSVRLNGLTGSRSVSVSRSRSLTLTPEFAAQLDDFYTLNYDHGGDRRIDMRTTSSVRILSSSTGTSFFARGSRSTRDQEWQASVGVEQKVLTGINLRANIDNLARRHKTGSFGASYAHKW</sequence>
<evidence type="ECO:0000313" key="3">
    <source>
        <dbReference type="Proteomes" id="UP000481252"/>
    </source>
</evidence>
<protein>
    <submittedName>
        <fullName evidence="2">Uncharacterized protein</fullName>
    </submittedName>
</protein>
<evidence type="ECO:0000256" key="1">
    <source>
        <dbReference type="SAM" id="SignalP"/>
    </source>
</evidence>
<evidence type="ECO:0000313" key="2">
    <source>
        <dbReference type="EMBL" id="NGN44018.1"/>
    </source>
</evidence>